<keyword evidence="14" id="KW-0449">Lipoprotein</keyword>
<keyword evidence="9 18" id="KW-0732">Signal</keyword>
<feature type="compositionally biased region" description="Low complexity" evidence="16">
    <location>
        <begin position="176"/>
        <end position="235"/>
    </location>
</feature>
<accession>A0A6G1J3Q6</accession>
<feature type="signal peptide" evidence="18">
    <location>
        <begin position="1"/>
        <end position="28"/>
    </location>
</feature>
<keyword evidence="8 15" id="KW-0479">Metal-binding</keyword>
<evidence type="ECO:0000313" key="21">
    <source>
        <dbReference type="Proteomes" id="UP000799291"/>
    </source>
</evidence>
<dbReference type="InterPro" id="IPR051735">
    <property type="entry name" value="CFEM_domain"/>
</dbReference>
<dbReference type="InterPro" id="IPR008427">
    <property type="entry name" value="Extracellular_membr_CFEM_dom"/>
</dbReference>
<feature type="domain" description="CFEM" evidence="19">
    <location>
        <begin position="66"/>
        <end position="183"/>
    </location>
</feature>
<keyword evidence="5" id="KW-0964">Secreted</keyword>
<dbReference type="AlphaFoldDB" id="A0A6G1J3Q6"/>
<keyword evidence="13" id="KW-0325">Glycoprotein</keyword>
<evidence type="ECO:0000256" key="2">
    <source>
        <dbReference type="ARBA" id="ARBA00004613"/>
    </source>
</evidence>
<evidence type="ECO:0000256" key="18">
    <source>
        <dbReference type="SAM" id="SignalP"/>
    </source>
</evidence>
<evidence type="ECO:0000256" key="12">
    <source>
        <dbReference type="ARBA" id="ARBA00023157"/>
    </source>
</evidence>
<dbReference type="PANTHER" id="PTHR37928:SF2">
    <property type="entry name" value="GPI ANCHORED CFEM DOMAIN PROTEIN (AFU_ORTHOLOGUE AFUA_6G10580)"/>
    <property type="match status" value="1"/>
</dbReference>
<feature type="compositionally biased region" description="Basic residues" evidence="16">
    <location>
        <begin position="318"/>
        <end position="331"/>
    </location>
</feature>
<evidence type="ECO:0000256" key="15">
    <source>
        <dbReference type="PROSITE-ProRule" id="PRU01356"/>
    </source>
</evidence>
<feature type="transmembrane region" description="Helical" evidence="17">
    <location>
        <begin position="262"/>
        <end position="283"/>
    </location>
</feature>
<dbReference type="GO" id="GO:0046872">
    <property type="term" value="F:metal ion binding"/>
    <property type="evidence" value="ECO:0007669"/>
    <property type="project" value="UniProtKB-UniRule"/>
</dbReference>
<comment type="similarity">
    <text evidence="3">Belongs to the RBT5 family.</text>
</comment>
<gene>
    <name evidence="20" type="ORF">K458DRAFT_388544</name>
</gene>
<evidence type="ECO:0000256" key="5">
    <source>
        <dbReference type="ARBA" id="ARBA00022525"/>
    </source>
</evidence>
<evidence type="ECO:0000256" key="1">
    <source>
        <dbReference type="ARBA" id="ARBA00004609"/>
    </source>
</evidence>
<dbReference type="OrthoDB" id="3767534at2759"/>
<feature type="region of interest" description="Disordered" evidence="16">
    <location>
        <begin position="318"/>
        <end position="365"/>
    </location>
</feature>
<proteinExistence type="inferred from homology"/>
<feature type="region of interest" description="Disordered" evidence="16">
    <location>
        <begin position="379"/>
        <end position="403"/>
    </location>
</feature>
<keyword evidence="12 15" id="KW-1015">Disulfide bond</keyword>
<evidence type="ECO:0000256" key="4">
    <source>
        <dbReference type="ARBA" id="ARBA00022475"/>
    </source>
</evidence>
<evidence type="ECO:0000256" key="16">
    <source>
        <dbReference type="SAM" id="MobiDB-lite"/>
    </source>
</evidence>
<comment type="caution">
    <text evidence="15">Lacks conserved residue(s) required for the propagation of feature annotation.</text>
</comment>
<dbReference type="Proteomes" id="UP000799291">
    <property type="component" value="Unassembled WGS sequence"/>
</dbReference>
<feature type="disulfide bond" evidence="15">
    <location>
        <begin position="118"/>
        <end position="151"/>
    </location>
</feature>
<organism evidence="20 21">
    <name type="scientific">Lentithecium fluviatile CBS 122367</name>
    <dbReference type="NCBI Taxonomy" id="1168545"/>
    <lineage>
        <taxon>Eukaryota</taxon>
        <taxon>Fungi</taxon>
        <taxon>Dikarya</taxon>
        <taxon>Ascomycota</taxon>
        <taxon>Pezizomycotina</taxon>
        <taxon>Dothideomycetes</taxon>
        <taxon>Pleosporomycetidae</taxon>
        <taxon>Pleosporales</taxon>
        <taxon>Massarineae</taxon>
        <taxon>Lentitheciaceae</taxon>
        <taxon>Lentithecium</taxon>
    </lineage>
</organism>
<feature type="region of interest" description="Disordered" evidence="16">
    <location>
        <begin position="153"/>
        <end position="253"/>
    </location>
</feature>
<dbReference type="PANTHER" id="PTHR37928">
    <property type="entry name" value="CFEM DOMAIN PROTEIN (AFU_ORTHOLOGUE AFUA_6G14090)"/>
    <property type="match status" value="1"/>
</dbReference>
<keyword evidence="21" id="KW-1185">Reference proteome</keyword>
<evidence type="ECO:0000256" key="8">
    <source>
        <dbReference type="ARBA" id="ARBA00022723"/>
    </source>
</evidence>
<evidence type="ECO:0000256" key="6">
    <source>
        <dbReference type="ARBA" id="ARBA00022617"/>
    </source>
</evidence>
<reference evidence="20" key="1">
    <citation type="journal article" date="2020" name="Stud. Mycol.">
        <title>101 Dothideomycetes genomes: a test case for predicting lifestyles and emergence of pathogens.</title>
        <authorList>
            <person name="Haridas S."/>
            <person name="Albert R."/>
            <person name="Binder M."/>
            <person name="Bloem J."/>
            <person name="Labutti K."/>
            <person name="Salamov A."/>
            <person name="Andreopoulos B."/>
            <person name="Baker S."/>
            <person name="Barry K."/>
            <person name="Bills G."/>
            <person name="Bluhm B."/>
            <person name="Cannon C."/>
            <person name="Castanera R."/>
            <person name="Culley D."/>
            <person name="Daum C."/>
            <person name="Ezra D."/>
            <person name="Gonzalez J."/>
            <person name="Henrissat B."/>
            <person name="Kuo A."/>
            <person name="Liang C."/>
            <person name="Lipzen A."/>
            <person name="Lutzoni F."/>
            <person name="Magnuson J."/>
            <person name="Mondo S."/>
            <person name="Nolan M."/>
            <person name="Ohm R."/>
            <person name="Pangilinan J."/>
            <person name="Park H.-J."/>
            <person name="Ramirez L."/>
            <person name="Alfaro M."/>
            <person name="Sun H."/>
            <person name="Tritt A."/>
            <person name="Yoshinaga Y."/>
            <person name="Zwiers L.-H."/>
            <person name="Turgeon B."/>
            <person name="Goodwin S."/>
            <person name="Spatafora J."/>
            <person name="Crous P."/>
            <person name="Grigoriev I."/>
        </authorList>
    </citation>
    <scope>NUCLEOTIDE SEQUENCE</scope>
    <source>
        <strain evidence="20">CBS 122367</strain>
    </source>
</reference>
<dbReference type="PROSITE" id="PS52012">
    <property type="entry name" value="CFEM"/>
    <property type="match status" value="1"/>
</dbReference>
<evidence type="ECO:0000259" key="19">
    <source>
        <dbReference type="PROSITE" id="PS52012"/>
    </source>
</evidence>
<keyword evidence="17" id="KW-1133">Transmembrane helix</keyword>
<keyword evidence="4" id="KW-1003">Cell membrane</keyword>
<feature type="region of interest" description="Disordered" evidence="16">
    <location>
        <begin position="419"/>
        <end position="459"/>
    </location>
</feature>
<evidence type="ECO:0000256" key="3">
    <source>
        <dbReference type="ARBA" id="ARBA00010031"/>
    </source>
</evidence>
<evidence type="ECO:0000256" key="14">
    <source>
        <dbReference type="ARBA" id="ARBA00023288"/>
    </source>
</evidence>
<feature type="binding site" description="axial binding residue" evidence="15">
    <location>
        <position position="113"/>
    </location>
    <ligand>
        <name>heme</name>
        <dbReference type="ChEBI" id="CHEBI:30413"/>
    </ligand>
    <ligandPart>
        <name>Fe</name>
        <dbReference type="ChEBI" id="CHEBI:18248"/>
    </ligandPart>
</feature>
<feature type="chain" id="PRO_5026047828" description="CFEM domain-containing protein" evidence="18">
    <location>
        <begin position="29"/>
        <end position="459"/>
    </location>
</feature>
<feature type="compositionally biased region" description="Gly residues" evidence="16">
    <location>
        <begin position="154"/>
        <end position="175"/>
    </location>
</feature>
<evidence type="ECO:0000256" key="10">
    <source>
        <dbReference type="ARBA" id="ARBA00023004"/>
    </source>
</evidence>
<dbReference type="Pfam" id="PF05730">
    <property type="entry name" value="CFEM"/>
    <property type="match status" value="1"/>
</dbReference>
<keyword evidence="11 17" id="KW-0472">Membrane</keyword>
<evidence type="ECO:0000256" key="9">
    <source>
        <dbReference type="ARBA" id="ARBA00022729"/>
    </source>
</evidence>
<evidence type="ECO:0000256" key="7">
    <source>
        <dbReference type="ARBA" id="ARBA00022622"/>
    </source>
</evidence>
<keyword evidence="6 15" id="KW-0349">Heme</keyword>
<dbReference type="GO" id="GO:0098552">
    <property type="term" value="C:side of membrane"/>
    <property type="evidence" value="ECO:0007669"/>
    <property type="project" value="UniProtKB-KW"/>
</dbReference>
<feature type="compositionally biased region" description="Basic and acidic residues" evidence="16">
    <location>
        <begin position="427"/>
        <end position="436"/>
    </location>
</feature>
<keyword evidence="10 15" id="KW-0408">Iron</keyword>
<dbReference type="EMBL" id="MU005580">
    <property type="protein sequence ID" value="KAF2684850.1"/>
    <property type="molecule type" value="Genomic_DNA"/>
</dbReference>
<comment type="subcellular location">
    <subcellularLocation>
        <location evidence="1">Cell membrane</location>
        <topology evidence="1">Lipid-anchor</topology>
        <topology evidence="1">GPI-anchor</topology>
    </subcellularLocation>
    <subcellularLocation>
        <location evidence="2">Secreted</location>
    </subcellularLocation>
</comment>
<keyword evidence="7" id="KW-0336">GPI-anchor</keyword>
<evidence type="ECO:0000256" key="17">
    <source>
        <dbReference type="SAM" id="Phobius"/>
    </source>
</evidence>
<protein>
    <recommendedName>
        <fullName evidence="19">CFEM domain-containing protein</fullName>
    </recommendedName>
</protein>
<evidence type="ECO:0000256" key="11">
    <source>
        <dbReference type="ARBA" id="ARBA00023136"/>
    </source>
</evidence>
<evidence type="ECO:0000256" key="13">
    <source>
        <dbReference type="ARBA" id="ARBA00023180"/>
    </source>
</evidence>
<evidence type="ECO:0000313" key="20">
    <source>
        <dbReference type="EMBL" id="KAF2684850.1"/>
    </source>
</evidence>
<keyword evidence="17" id="KW-0812">Transmembrane</keyword>
<dbReference type="GO" id="GO:0005576">
    <property type="term" value="C:extracellular region"/>
    <property type="evidence" value="ECO:0007669"/>
    <property type="project" value="UniProtKB-SubCell"/>
</dbReference>
<sequence length="459" mass="47179">MPASTVPTPSRLPLLLLLLTILARFTSAIPHSLPVLSIVTISHSTNPNLSASHVAIQPIQSTSPELLDASPLDLSRPTRRQSQAALASLQIPTCALTCYINTLTTDGCASETDFACHCSKGDILGKAEACIEKGCDEGQKKDAEDKMGKACDAAGGGNGGNGRDGNGSGGEGSTTGTGSPSGTVTMSRSGSPGSGTATSSSTSPATTPTSSPSPVAPTSSSPSSSHSNPSDQPAPTSSPPMPTDTPLALLPPNRQLSPAAKAGISVSVSVFASAILLTIYLYIRRLKKDLALAKAAAGVPESVWRASIETAAAPVGVGRRRSWGGRGRRRSGAGGAGGSWSDNLGSPVSPLSPRGGMESSMASVLKKKRGHVLSVVVEREEEDNSSQHRIIHEPVPGQKEGLVDPLELDGEYTGIVELPTSVTPRTRSMERSRERGASLGESSRPSTGGLERIDERQGV</sequence>
<dbReference type="SMART" id="SM00747">
    <property type="entry name" value="CFEM"/>
    <property type="match status" value="1"/>
</dbReference>
<name>A0A6G1J3Q6_9PLEO</name>
<dbReference type="GO" id="GO:0005886">
    <property type="term" value="C:plasma membrane"/>
    <property type="evidence" value="ECO:0007669"/>
    <property type="project" value="UniProtKB-SubCell"/>
</dbReference>